<keyword evidence="1" id="KW-0812">Transmembrane</keyword>
<comment type="caution">
    <text evidence="4">The sequence shown here is derived from an EMBL/GenBank/DDBJ whole genome shotgun (WGS) entry which is preliminary data.</text>
</comment>
<evidence type="ECO:0000256" key="2">
    <source>
        <dbReference type="SAM" id="SignalP"/>
    </source>
</evidence>
<dbReference type="EMBL" id="JARKNE010000010">
    <property type="protein sequence ID" value="KAK5792656.1"/>
    <property type="molecule type" value="Genomic_DNA"/>
</dbReference>
<evidence type="ECO:0000259" key="3">
    <source>
        <dbReference type="Pfam" id="PF10536"/>
    </source>
</evidence>
<accession>A0ABR0NCC0</accession>
<proteinExistence type="predicted"/>
<evidence type="ECO:0000256" key="1">
    <source>
        <dbReference type="SAM" id="Phobius"/>
    </source>
</evidence>
<feature type="signal peptide" evidence="2">
    <location>
        <begin position="1"/>
        <end position="16"/>
    </location>
</feature>
<dbReference type="Pfam" id="PF10536">
    <property type="entry name" value="PMD"/>
    <property type="match status" value="1"/>
</dbReference>
<keyword evidence="1" id="KW-0472">Membrane</keyword>
<reference evidence="4 5" key="1">
    <citation type="submission" date="2023-03" db="EMBL/GenBank/DDBJ databases">
        <title>WGS of Gossypium arboreum.</title>
        <authorList>
            <person name="Yu D."/>
        </authorList>
    </citation>
    <scope>NUCLEOTIDE SEQUENCE [LARGE SCALE GENOMIC DNA]</scope>
    <source>
        <tissue evidence="4">Leaf</tissue>
    </source>
</reference>
<feature type="transmembrane region" description="Helical" evidence="1">
    <location>
        <begin position="96"/>
        <end position="114"/>
    </location>
</feature>
<keyword evidence="5" id="KW-1185">Reference proteome</keyword>
<gene>
    <name evidence="4" type="ORF">PVK06_033771</name>
</gene>
<sequence>MSTVWAICWMNVLCHIRMFDLKYDLIFALVQRWRLKTHTFHLLCGECTITLEDFALQFGLPVDDIAVMGVIIVSDLMILCYSLLGRSSDDGGDKLTTLRFSWFKGLAVLATLYLELFRMTKRRVVDILLQS</sequence>
<feature type="chain" id="PRO_5046072453" description="Aminotransferase-like plant mobile domain-containing protein" evidence="2">
    <location>
        <begin position="17"/>
        <end position="131"/>
    </location>
</feature>
<evidence type="ECO:0000313" key="5">
    <source>
        <dbReference type="Proteomes" id="UP001358586"/>
    </source>
</evidence>
<feature type="domain" description="Aminotransferase-like plant mobile" evidence="3">
    <location>
        <begin position="16"/>
        <end position="96"/>
    </location>
</feature>
<feature type="transmembrane region" description="Helical" evidence="1">
    <location>
        <begin position="65"/>
        <end position="84"/>
    </location>
</feature>
<evidence type="ECO:0000313" key="4">
    <source>
        <dbReference type="EMBL" id="KAK5792656.1"/>
    </source>
</evidence>
<dbReference type="InterPro" id="IPR019557">
    <property type="entry name" value="AminoTfrase-like_pln_mobile"/>
</dbReference>
<keyword evidence="1" id="KW-1133">Transmembrane helix</keyword>
<dbReference type="PANTHER" id="PTHR46033">
    <property type="entry name" value="PROTEIN MAIN-LIKE 2"/>
    <property type="match status" value="1"/>
</dbReference>
<protein>
    <recommendedName>
        <fullName evidence="3">Aminotransferase-like plant mobile domain-containing protein</fullName>
    </recommendedName>
</protein>
<keyword evidence="2" id="KW-0732">Signal</keyword>
<dbReference type="Proteomes" id="UP001358586">
    <property type="component" value="Chromosome 10"/>
</dbReference>
<name>A0ABR0NCC0_GOSAR</name>
<dbReference type="PANTHER" id="PTHR46033:SF8">
    <property type="entry name" value="PROTEIN MAINTENANCE OF MERISTEMS-LIKE"/>
    <property type="match status" value="1"/>
</dbReference>
<organism evidence="4 5">
    <name type="scientific">Gossypium arboreum</name>
    <name type="common">Tree cotton</name>
    <name type="synonym">Gossypium nanking</name>
    <dbReference type="NCBI Taxonomy" id="29729"/>
    <lineage>
        <taxon>Eukaryota</taxon>
        <taxon>Viridiplantae</taxon>
        <taxon>Streptophyta</taxon>
        <taxon>Embryophyta</taxon>
        <taxon>Tracheophyta</taxon>
        <taxon>Spermatophyta</taxon>
        <taxon>Magnoliopsida</taxon>
        <taxon>eudicotyledons</taxon>
        <taxon>Gunneridae</taxon>
        <taxon>Pentapetalae</taxon>
        <taxon>rosids</taxon>
        <taxon>malvids</taxon>
        <taxon>Malvales</taxon>
        <taxon>Malvaceae</taxon>
        <taxon>Malvoideae</taxon>
        <taxon>Gossypium</taxon>
    </lineage>
</organism>
<dbReference type="InterPro" id="IPR044824">
    <property type="entry name" value="MAIN-like"/>
</dbReference>